<dbReference type="EMBL" id="QKUF01000001">
    <property type="protein sequence ID" value="PZW36674.1"/>
    <property type="molecule type" value="Genomic_DNA"/>
</dbReference>
<dbReference type="AlphaFoldDB" id="A0A326UF66"/>
<evidence type="ECO:0000313" key="2">
    <source>
        <dbReference type="EMBL" id="PZW36674.1"/>
    </source>
</evidence>
<feature type="transmembrane region" description="Helical" evidence="1">
    <location>
        <begin position="12"/>
        <end position="34"/>
    </location>
</feature>
<protein>
    <submittedName>
        <fullName evidence="2">Uncharacterized protein</fullName>
    </submittedName>
</protein>
<reference evidence="2 3" key="1">
    <citation type="submission" date="2018-06" db="EMBL/GenBank/DDBJ databases">
        <title>Genomic Encyclopedia of Archaeal and Bacterial Type Strains, Phase II (KMG-II): from individual species to whole genera.</title>
        <authorList>
            <person name="Goeker M."/>
        </authorList>
    </citation>
    <scope>NUCLEOTIDE SEQUENCE [LARGE SCALE GENOMIC DNA]</scope>
    <source>
        <strain evidence="2 3">ATCC BAA-1881</strain>
    </source>
</reference>
<dbReference type="Proteomes" id="UP000248806">
    <property type="component" value="Unassembled WGS sequence"/>
</dbReference>
<proteinExistence type="predicted"/>
<name>A0A326UF66_THEHA</name>
<dbReference type="RefSeq" id="WP_111319120.1">
    <property type="nucleotide sequence ID" value="NZ_BIFX01000001.1"/>
</dbReference>
<keyword evidence="1" id="KW-0472">Membrane</keyword>
<keyword evidence="3" id="KW-1185">Reference proteome</keyword>
<accession>A0A326UF66</accession>
<gene>
    <name evidence="2" type="ORF">EI42_00854</name>
</gene>
<comment type="caution">
    <text evidence="2">The sequence shown here is derived from an EMBL/GenBank/DDBJ whole genome shotgun (WGS) entry which is preliminary data.</text>
</comment>
<organism evidence="2 3">
    <name type="scientific">Thermosporothrix hazakensis</name>
    <dbReference type="NCBI Taxonomy" id="644383"/>
    <lineage>
        <taxon>Bacteria</taxon>
        <taxon>Bacillati</taxon>
        <taxon>Chloroflexota</taxon>
        <taxon>Ktedonobacteria</taxon>
        <taxon>Ktedonobacterales</taxon>
        <taxon>Thermosporotrichaceae</taxon>
        <taxon>Thermosporothrix</taxon>
    </lineage>
</organism>
<keyword evidence="1" id="KW-1133">Transmembrane helix</keyword>
<keyword evidence="1" id="KW-0812">Transmembrane</keyword>
<evidence type="ECO:0000256" key="1">
    <source>
        <dbReference type="SAM" id="Phobius"/>
    </source>
</evidence>
<evidence type="ECO:0000313" key="3">
    <source>
        <dbReference type="Proteomes" id="UP000248806"/>
    </source>
</evidence>
<sequence length="91" mass="9962">MGISHLTSTSQITLLWVLLVVLLGWFITFAFLALRNKDQEAARLSHIHVTSTSQVTSRAILAATIPDTPAPVTEQQVVREQAALQPSRAAR</sequence>